<sequence length="123" mass="14062">MSRLLSLVFFTTLFLVGCSNTTLYTNGPKYMESQARNSVVDTYTNYQVWELGGKQLRYVETRHCQHDFRQEMPSKSAMIDSLKEQTQKLGGNALVVDSCDYADTATCDVEMLCKGFAYHIDYQ</sequence>
<dbReference type="PROSITE" id="PS51257">
    <property type="entry name" value="PROKAR_LIPOPROTEIN"/>
    <property type="match status" value="1"/>
</dbReference>
<keyword evidence="2" id="KW-1185">Reference proteome</keyword>
<dbReference type="EMBL" id="FOHK01000006">
    <property type="protein sequence ID" value="SET32584.1"/>
    <property type="molecule type" value="Genomic_DNA"/>
</dbReference>
<name>A0A1I0DJE6_THASX</name>
<dbReference type="RefSeq" id="WP_093328994.1">
    <property type="nucleotide sequence ID" value="NZ_AP027363.1"/>
</dbReference>
<protein>
    <recommendedName>
        <fullName evidence="3">RcsF protein</fullName>
    </recommendedName>
</protein>
<dbReference type="AlphaFoldDB" id="A0A1I0DJE6"/>
<evidence type="ECO:0008006" key="3">
    <source>
        <dbReference type="Google" id="ProtNLM"/>
    </source>
</evidence>
<dbReference type="Proteomes" id="UP000199308">
    <property type="component" value="Unassembled WGS sequence"/>
</dbReference>
<dbReference type="STRING" id="349064.SAMN05660429_01545"/>
<organism evidence="1 2">
    <name type="scientific">Thalassotalea agarivorans</name>
    <name type="common">Thalassomonas agarivorans</name>
    <dbReference type="NCBI Taxonomy" id="349064"/>
    <lineage>
        <taxon>Bacteria</taxon>
        <taxon>Pseudomonadati</taxon>
        <taxon>Pseudomonadota</taxon>
        <taxon>Gammaproteobacteria</taxon>
        <taxon>Alteromonadales</taxon>
        <taxon>Colwelliaceae</taxon>
        <taxon>Thalassotalea</taxon>
    </lineage>
</organism>
<evidence type="ECO:0000313" key="2">
    <source>
        <dbReference type="Proteomes" id="UP000199308"/>
    </source>
</evidence>
<dbReference type="Gene3D" id="3.30.110.70">
    <property type="entry name" value="Hypothetical protein apc22750. Chain B"/>
    <property type="match status" value="1"/>
</dbReference>
<evidence type="ECO:0000313" key="1">
    <source>
        <dbReference type="EMBL" id="SET32584.1"/>
    </source>
</evidence>
<dbReference type="OrthoDB" id="6264505at2"/>
<reference evidence="1 2" key="1">
    <citation type="submission" date="2016-10" db="EMBL/GenBank/DDBJ databases">
        <authorList>
            <person name="de Groot N.N."/>
        </authorList>
    </citation>
    <scope>NUCLEOTIDE SEQUENCE [LARGE SCALE GENOMIC DNA]</scope>
    <source>
        <strain evidence="1 2">DSM 19706</strain>
    </source>
</reference>
<proteinExistence type="predicted"/>
<gene>
    <name evidence="1" type="ORF">SAMN05660429_01545</name>
</gene>
<accession>A0A1I0DJE6</accession>